<evidence type="ECO:0000256" key="3">
    <source>
        <dbReference type="SAM" id="MobiDB-lite"/>
    </source>
</evidence>
<sequence>MRKVLVVLGAGVLAGVGLGASPASAATGATVYAVGNTAHYTAGGGQANDVAVTQVASADDGDQWLYVFNDVVPITPGQDCFRPDEVDPTVVACHIADSGDIPYVGLDLGDGDDEAAVRTTGIGYVFGGTGDDTLHAASTGQELQGGAGDDSLTGASYQGGGSGNDTLLPSPGGWGYGGDGNDTLVGNAGDERLYGGPGNDVIYGQDGNDVAYGDAGEDEIHGGTGNDELHGGADDDLVFGNSGDDRLYGDGGTDELSGGAGNNVIRQD</sequence>
<dbReference type="Pfam" id="PF00353">
    <property type="entry name" value="HemolysinCabind"/>
    <property type="match status" value="4"/>
</dbReference>
<dbReference type="PANTHER" id="PTHR38340">
    <property type="entry name" value="S-LAYER PROTEIN"/>
    <property type="match status" value="1"/>
</dbReference>
<keyword evidence="2" id="KW-0964">Secreted</keyword>
<evidence type="ECO:0000256" key="4">
    <source>
        <dbReference type="SAM" id="SignalP"/>
    </source>
</evidence>
<dbReference type="Gene3D" id="2.150.10.10">
    <property type="entry name" value="Serralysin-like metalloprotease, C-terminal"/>
    <property type="match status" value="2"/>
</dbReference>
<reference evidence="6" key="1">
    <citation type="submission" date="2023-07" db="EMBL/GenBank/DDBJ databases">
        <title>30 novel species of actinomycetes from the DSMZ collection.</title>
        <authorList>
            <person name="Nouioui I."/>
        </authorList>
    </citation>
    <scope>NUCLEOTIDE SEQUENCE [LARGE SCALE GENOMIC DNA]</scope>
    <source>
        <strain evidence="6">DSM 44918</strain>
    </source>
</reference>
<gene>
    <name evidence="5" type="ORF">RNC47_17910</name>
</gene>
<keyword evidence="4" id="KW-0732">Signal</keyword>
<feature type="chain" id="PRO_5046274475" evidence="4">
    <location>
        <begin position="26"/>
        <end position="268"/>
    </location>
</feature>
<feature type="signal peptide" evidence="4">
    <location>
        <begin position="1"/>
        <end position="25"/>
    </location>
</feature>
<evidence type="ECO:0000313" key="5">
    <source>
        <dbReference type="EMBL" id="MDT0320213.1"/>
    </source>
</evidence>
<evidence type="ECO:0000313" key="6">
    <source>
        <dbReference type="Proteomes" id="UP001183420"/>
    </source>
</evidence>
<dbReference type="InterPro" id="IPR011049">
    <property type="entry name" value="Serralysin-like_metalloprot_C"/>
</dbReference>
<comment type="caution">
    <text evidence="5">The sequence shown here is derived from an EMBL/GenBank/DDBJ whole genome shotgun (WGS) entry which is preliminary data.</text>
</comment>
<organism evidence="5 6">
    <name type="scientific">Streptomyces millisiae</name>
    <dbReference type="NCBI Taxonomy" id="3075542"/>
    <lineage>
        <taxon>Bacteria</taxon>
        <taxon>Bacillati</taxon>
        <taxon>Actinomycetota</taxon>
        <taxon>Actinomycetes</taxon>
        <taxon>Kitasatosporales</taxon>
        <taxon>Streptomycetaceae</taxon>
        <taxon>Streptomyces</taxon>
    </lineage>
</organism>
<proteinExistence type="predicted"/>
<feature type="region of interest" description="Disordered" evidence="3">
    <location>
        <begin position="140"/>
        <end position="268"/>
    </location>
</feature>
<keyword evidence="6" id="KW-1185">Reference proteome</keyword>
<comment type="subcellular location">
    <subcellularLocation>
        <location evidence="1">Secreted</location>
    </subcellularLocation>
</comment>
<dbReference type="EMBL" id="JAVREM010000022">
    <property type="protein sequence ID" value="MDT0320213.1"/>
    <property type="molecule type" value="Genomic_DNA"/>
</dbReference>
<evidence type="ECO:0000256" key="1">
    <source>
        <dbReference type="ARBA" id="ARBA00004613"/>
    </source>
</evidence>
<dbReference type="PROSITE" id="PS00330">
    <property type="entry name" value="HEMOLYSIN_CALCIUM"/>
    <property type="match status" value="1"/>
</dbReference>
<accession>A0ABU2LRJ6</accession>
<evidence type="ECO:0000256" key="2">
    <source>
        <dbReference type="ARBA" id="ARBA00022525"/>
    </source>
</evidence>
<name>A0ABU2LRJ6_9ACTN</name>
<protein>
    <submittedName>
        <fullName evidence="5">Calcium-binding protein</fullName>
    </submittedName>
</protein>
<dbReference type="Proteomes" id="UP001183420">
    <property type="component" value="Unassembled WGS sequence"/>
</dbReference>
<dbReference type="PANTHER" id="PTHR38340:SF1">
    <property type="entry name" value="S-LAYER PROTEIN"/>
    <property type="match status" value="1"/>
</dbReference>
<dbReference type="RefSeq" id="WP_311599977.1">
    <property type="nucleotide sequence ID" value="NZ_JAVREM010000022.1"/>
</dbReference>
<dbReference type="SUPFAM" id="SSF51120">
    <property type="entry name" value="beta-Roll"/>
    <property type="match status" value="2"/>
</dbReference>
<dbReference type="InterPro" id="IPR018511">
    <property type="entry name" value="Hemolysin-typ_Ca-bd_CS"/>
</dbReference>
<dbReference type="PRINTS" id="PR00313">
    <property type="entry name" value="CABNDNGRPT"/>
</dbReference>
<dbReference type="InterPro" id="IPR001343">
    <property type="entry name" value="Hemolysn_Ca-bd"/>
</dbReference>
<dbReference type="InterPro" id="IPR050557">
    <property type="entry name" value="RTX_toxin/Mannuronan_C5-epim"/>
</dbReference>